<evidence type="ECO:0000313" key="6">
    <source>
        <dbReference type="EMBL" id="PIZ43260.1"/>
    </source>
</evidence>
<comment type="caution">
    <text evidence="6">The sequence shown here is derived from an EMBL/GenBank/DDBJ whole genome shotgun (WGS) entry which is preliminary data.</text>
</comment>
<dbReference type="InterPro" id="IPR044957">
    <property type="entry name" value="Ribosomal_bL32_bact"/>
</dbReference>
<comment type="similarity">
    <text evidence="1 5">Belongs to the bacterial ribosomal protein bL32 family.</text>
</comment>
<dbReference type="PANTHER" id="PTHR35534">
    <property type="entry name" value="50S RIBOSOMAL PROTEIN L32"/>
    <property type="match status" value="1"/>
</dbReference>
<dbReference type="GO" id="GO:0006412">
    <property type="term" value="P:translation"/>
    <property type="evidence" value="ECO:0007669"/>
    <property type="project" value="UniProtKB-UniRule"/>
</dbReference>
<dbReference type="NCBIfam" id="TIGR01031">
    <property type="entry name" value="rpmF_bact"/>
    <property type="match status" value="1"/>
</dbReference>
<dbReference type="Proteomes" id="UP000230970">
    <property type="component" value="Unassembled WGS sequence"/>
</dbReference>
<evidence type="ECO:0000256" key="2">
    <source>
        <dbReference type="ARBA" id="ARBA00022980"/>
    </source>
</evidence>
<protein>
    <recommendedName>
        <fullName evidence="4 5">Large ribosomal subunit protein bL32</fullName>
    </recommendedName>
</protein>
<sequence>MSRSRSLKRKGNLRTRLTNLSPCPQCKKLILPHTVCPYCGSYKSHSVVDLAIKSKTRIVKEGR</sequence>
<reference evidence="7" key="1">
    <citation type="submission" date="2017-09" db="EMBL/GenBank/DDBJ databases">
        <title>Depth-based differentiation of microbial function through sediment-hosted aquifers and enrichment of novel symbionts in the deep terrestrial subsurface.</title>
        <authorList>
            <person name="Probst A.J."/>
            <person name="Ladd B."/>
            <person name="Jarett J.K."/>
            <person name="Geller-Mcgrath D.E."/>
            <person name="Sieber C.M.K."/>
            <person name="Emerson J.B."/>
            <person name="Anantharaman K."/>
            <person name="Thomas B.C."/>
            <person name="Malmstrom R."/>
            <person name="Stieglmeier M."/>
            <person name="Klingl A."/>
            <person name="Woyke T."/>
            <person name="Ryan C.M."/>
            <person name="Banfield J.F."/>
        </authorList>
    </citation>
    <scope>NUCLEOTIDE SEQUENCE [LARGE SCALE GENOMIC DNA]</scope>
</reference>
<dbReference type="SUPFAM" id="SSF57829">
    <property type="entry name" value="Zn-binding ribosomal proteins"/>
    <property type="match status" value="1"/>
</dbReference>
<evidence type="ECO:0000256" key="3">
    <source>
        <dbReference type="ARBA" id="ARBA00023274"/>
    </source>
</evidence>
<evidence type="ECO:0000256" key="4">
    <source>
        <dbReference type="ARBA" id="ARBA00035178"/>
    </source>
</evidence>
<keyword evidence="3 5" id="KW-0687">Ribonucleoprotein</keyword>
<dbReference type="Pfam" id="PF01783">
    <property type="entry name" value="Ribosomal_L32p"/>
    <property type="match status" value="1"/>
</dbReference>
<evidence type="ECO:0000256" key="5">
    <source>
        <dbReference type="HAMAP-Rule" id="MF_00340"/>
    </source>
</evidence>
<dbReference type="InterPro" id="IPR002677">
    <property type="entry name" value="Ribosomal_bL32"/>
</dbReference>
<evidence type="ECO:0000313" key="7">
    <source>
        <dbReference type="Proteomes" id="UP000230970"/>
    </source>
</evidence>
<dbReference type="PANTHER" id="PTHR35534:SF1">
    <property type="entry name" value="LARGE RIBOSOMAL SUBUNIT PROTEIN BL32"/>
    <property type="match status" value="1"/>
</dbReference>
<proteinExistence type="inferred from homology"/>
<dbReference type="GO" id="GO:0003735">
    <property type="term" value="F:structural constituent of ribosome"/>
    <property type="evidence" value="ECO:0007669"/>
    <property type="project" value="InterPro"/>
</dbReference>
<dbReference type="AlphaFoldDB" id="A0A2M7TD02"/>
<dbReference type="EMBL" id="PFNJ01000033">
    <property type="protein sequence ID" value="PIZ43260.1"/>
    <property type="molecule type" value="Genomic_DNA"/>
</dbReference>
<organism evidence="6 7">
    <name type="scientific">candidate division WWE3 bacterium CG_4_10_14_0_2_um_filter_42_8</name>
    <dbReference type="NCBI Taxonomy" id="1975074"/>
    <lineage>
        <taxon>Bacteria</taxon>
        <taxon>Katanobacteria</taxon>
    </lineage>
</organism>
<accession>A0A2M7TD02</accession>
<dbReference type="GO" id="GO:0015934">
    <property type="term" value="C:large ribosomal subunit"/>
    <property type="evidence" value="ECO:0007669"/>
    <property type="project" value="InterPro"/>
</dbReference>
<gene>
    <name evidence="5" type="primary">rpmF</name>
    <name evidence="6" type="ORF">COY34_01275</name>
</gene>
<dbReference type="HAMAP" id="MF_00340">
    <property type="entry name" value="Ribosomal_bL32"/>
    <property type="match status" value="1"/>
</dbReference>
<keyword evidence="2 5" id="KW-0689">Ribosomal protein</keyword>
<evidence type="ECO:0000256" key="1">
    <source>
        <dbReference type="ARBA" id="ARBA00008560"/>
    </source>
</evidence>
<name>A0A2M7TD02_UNCKA</name>
<dbReference type="InterPro" id="IPR011332">
    <property type="entry name" value="Ribosomal_zn-bd"/>
</dbReference>